<evidence type="ECO:0000259" key="5">
    <source>
        <dbReference type="Pfam" id="PF04153"/>
    </source>
</evidence>
<dbReference type="InterPro" id="IPR007282">
    <property type="entry name" value="NOT2/3/5_C"/>
</dbReference>
<evidence type="ECO:0000256" key="2">
    <source>
        <dbReference type="ARBA" id="ARBA00023015"/>
    </source>
</evidence>
<dbReference type="OrthoDB" id="25391at2759"/>
<keyword evidence="2" id="KW-0805">Transcription regulation</keyword>
<dbReference type="Gramene" id="OE9A077245T1">
    <property type="protein sequence ID" value="OE9A077245C1"/>
    <property type="gene ID" value="OE9A077245"/>
</dbReference>
<gene>
    <name evidence="6" type="ORF">OLEA9_A077245</name>
</gene>
<evidence type="ECO:0000256" key="3">
    <source>
        <dbReference type="ARBA" id="ARBA00023163"/>
    </source>
</evidence>
<dbReference type="Proteomes" id="UP000594638">
    <property type="component" value="Unassembled WGS sequence"/>
</dbReference>
<feature type="compositionally biased region" description="Polar residues" evidence="4">
    <location>
        <begin position="1"/>
        <end position="25"/>
    </location>
</feature>
<dbReference type="AlphaFoldDB" id="A0A8S0TR69"/>
<name>A0A8S0TR69_OLEEU</name>
<comment type="similarity">
    <text evidence="1">Belongs to the CNOT2/3/5 family.</text>
</comment>
<dbReference type="PANTHER" id="PTHR23326">
    <property type="entry name" value="CCR4 NOT-RELATED"/>
    <property type="match status" value="1"/>
</dbReference>
<accession>A0A8S0TR69</accession>
<dbReference type="GO" id="GO:0030015">
    <property type="term" value="C:CCR4-NOT core complex"/>
    <property type="evidence" value="ECO:0007669"/>
    <property type="project" value="InterPro"/>
</dbReference>
<dbReference type="EMBL" id="CACTIH010007297">
    <property type="protein sequence ID" value="CAA3008414.1"/>
    <property type="molecule type" value="Genomic_DNA"/>
</dbReference>
<organism evidence="6 7">
    <name type="scientific">Olea europaea subsp. europaea</name>
    <dbReference type="NCBI Taxonomy" id="158383"/>
    <lineage>
        <taxon>Eukaryota</taxon>
        <taxon>Viridiplantae</taxon>
        <taxon>Streptophyta</taxon>
        <taxon>Embryophyta</taxon>
        <taxon>Tracheophyta</taxon>
        <taxon>Spermatophyta</taxon>
        <taxon>Magnoliopsida</taxon>
        <taxon>eudicotyledons</taxon>
        <taxon>Gunneridae</taxon>
        <taxon>Pentapetalae</taxon>
        <taxon>asterids</taxon>
        <taxon>lamiids</taxon>
        <taxon>Lamiales</taxon>
        <taxon>Oleaceae</taxon>
        <taxon>Oleeae</taxon>
        <taxon>Olea</taxon>
    </lineage>
</organism>
<dbReference type="Pfam" id="PF04153">
    <property type="entry name" value="NOT2_3_5_C"/>
    <property type="match status" value="1"/>
</dbReference>
<feature type="domain" description="NOT2/NOT3/NOT5 C-terminal" evidence="5">
    <location>
        <begin position="385"/>
        <end position="521"/>
    </location>
</feature>
<protein>
    <submittedName>
        <fullName evidence="6">Probable NOT transcription complex subunit VIP2 isoform X1</fullName>
    </submittedName>
</protein>
<evidence type="ECO:0000256" key="4">
    <source>
        <dbReference type="SAM" id="MobiDB-lite"/>
    </source>
</evidence>
<dbReference type="InterPro" id="IPR038635">
    <property type="entry name" value="CCR4-NOT_su2/3/5_C_sf"/>
</dbReference>
<evidence type="ECO:0000313" key="7">
    <source>
        <dbReference type="Proteomes" id="UP000594638"/>
    </source>
</evidence>
<feature type="region of interest" description="Disordered" evidence="4">
    <location>
        <begin position="1"/>
        <end position="26"/>
    </location>
</feature>
<keyword evidence="3" id="KW-0804">Transcription</keyword>
<dbReference type="GO" id="GO:0006355">
    <property type="term" value="P:regulation of DNA-templated transcription"/>
    <property type="evidence" value="ECO:0007669"/>
    <property type="project" value="InterPro"/>
</dbReference>
<sequence>MRVTNQYSSEGTFQGPQNSHGNFNISIMPGTFASRNSTNIGGLPNSVQQVAGNVSNGNFAMNSIPAALVQLSLGRSHGHGGVNNMGGRSVLQNMGNNGRITNSVGSLNYSGITTRGLRSAGVANIPGLASRLNLSGKIISSYGNSYSAAGLPLSQNQCRAGNNHFSFMQLLNDSSEHDNATFDVNDFPQLSGCPPAGGSWGQLGLMKHNIEIAQQNQEFSIQNEDLPALTGYRASNAEFPVNVRQKEQLHDSMESLMQPQQLPVGRSSGFNLGGTYLSHHPQQQHRASSINSSRASFLTPGNQDLHFPEPEQYQQFQQSLSRFINPFRDKDLKSMKASKSVPDRFRMLGFLSVIKVTNPGLTSLALGIDLTSLVLNLNSSETIHNKFASPWSDEPARGEPEYSVLDCYYGNPPPPVEQSYFARFLPETLFFIFYSMPKDEAQLYAANELKVCCTFFMISALAPQYTRGWFYHKNLRIWFTRLKDMDLLVKAKTYERGCYYFFDPNTWQMTRKDNFVLIYEMVEKRPILP</sequence>
<dbReference type="Gene3D" id="2.30.30.1020">
    <property type="entry name" value="CCR4-NOT complex subunit 2/3/5, C-terminal domain"/>
    <property type="match status" value="1"/>
</dbReference>
<evidence type="ECO:0000313" key="6">
    <source>
        <dbReference type="EMBL" id="CAA3008414.1"/>
    </source>
</evidence>
<comment type="caution">
    <text evidence="6">The sequence shown here is derived from an EMBL/GenBank/DDBJ whole genome shotgun (WGS) entry which is preliminary data.</text>
</comment>
<keyword evidence="7" id="KW-1185">Reference proteome</keyword>
<evidence type="ECO:0000256" key="1">
    <source>
        <dbReference type="ARBA" id="ARBA00007682"/>
    </source>
</evidence>
<proteinExistence type="inferred from homology"/>
<reference evidence="6 7" key="1">
    <citation type="submission" date="2019-12" db="EMBL/GenBank/DDBJ databases">
        <authorList>
            <person name="Alioto T."/>
            <person name="Alioto T."/>
            <person name="Gomez Garrido J."/>
        </authorList>
    </citation>
    <scope>NUCLEOTIDE SEQUENCE [LARGE SCALE GENOMIC DNA]</scope>
</reference>
<dbReference type="InterPro" id="IPR040168">
    <property type="entry name" value="Not2/3/5"/>
</dbReference>